<dbReference type="GO" id="GO:0008374">
    <property type="term" value="F:O-acyltransferase activity"/>
    <property type="evidence" value="ECO:0007669"/>
    <property type="project" value="TreeGrafter"/>
</dbReference>
<feature type="domain" description="Maltose/galactoside acetyltransferase" evidence="3">
    <location>
        <begin position="5"/>
        <end position="59"/>
    </location>
</feature>
<keyword evidence="5" id="KW-1185">Reference proteome</keyword>
<reference evidence="5" key="1">
    <citation type="submission" date="2017-01" db="EMBL/GenBank/DDBJ databases">
        <authorList>
            <person name="Varghese N."/>
            <person name="Submissions S."/>
        </authorList>
    </citation>
    <scope>NUCLEOTIDE SEQUENCE [LARGE SCALE GENOMIC DNA]</scope>
    <source>
        <strain evidence="5">CGMCC 1.7737</strain>
    </source>
</reference>
<dbReference type="SUPFAM" id="SSF51161">
    <property type="entry name" value="Trimeric LpxA-like enzymes"/>
    <property type="match status" value="1"/>
</dbReference>
<sequence>MVSEKEKMLRGDLYDADDPALEAEHEQARNLTRRFNNTAETEHEKRRSLLRELFGSTEGSVEAKPPFRCDYGYNIHVGDGFFANFDCVILDVCRVEIGQNCLLGPGVHIYTATHPIDAQTRIEGPEYGKPVTIGDNVWIGGRAIINPGVTIGDNVVISSGAVVTDDVPDDVVVGGNPAKVIKELEAE</sequence>
<dbReference type="Gene3D" id="2.160.10.10">
    <property type="entry name" value="Hexapeptide repeat proteins"/>
    <property type="match status" value="1"/>
</dbReference>
<dbReference type="PANTHER" id="PTHR23416">
    <property type="entry name" value="SIALIC ACID SYNTHASE-RELATED"/>
    <property type="match status" value="1"/>
</dbReference>
<comment type="similarity">
    <text evidence="1">Belongs to the transferase hexapeptide repeat family.</text>
</comment>
<dbReference type="OrthoDB" id="1475at2157"/>
<dbReference type="PANTHER" id="PTHR23416:SF23">
    <property type="entry name" value="ACETYLTRANSFERASE C18B11.09C-RELATED"/>
    <property type="match status" value="1"/>
</dbReference>
<organism evidence="4 5">
    <name type="scientific">Haladaptatus litoreus</name>
    <dbReference type="NCBI Taxonomy" id="553468"/>
    <lineage>
        <taxon>Archaea</taxon>
        <taxon>Methanobacteriati</taxon>
        <taxon>Methanobacteriota</taxon>
        <taxon>Stenosarchaea group</taxon>
        <taxon>Halobacteria</taxon>
        <taxon>Halobacteriales</taxon>
        <taxon>Haladaptataceae</taxon>
        <taxon>Haladaptatus</taxon>
    </lineage>
</organism>
<evidence type="ECO:0000259" key="3">
    <source>
        <dbReference type="SMART" id="SM01266"/>
    </source>
</evidence>
<keyword evidence="2 4" id="KW-0808">Transferase</keyword>
<dbReference type="GO" id="GO:0005829">
    <property type="term" value="C:cytosol"/>
    <property type="evidence" value="ECO:0007669"/>
    <property type="project" value="TreeGrafter"/>
</dbReference>
<dbReference type="InterPro" id="IPR011004">
    <property type="entry name" value="Trimer_LpxA-like_sf"/>
</dbReference>
<dbReference type="SMART" id="SM01266">
    <property type="entry name" value="Mac"/>
    <property type="match status" value="1"/>
</dbReference>
<protein>
    <submittedName>
        <fullName evidence="4">Maltose O-acetyltransferase</fullName>
    </submittedName>
</protein>
<dbReference type="GO" id="GO:0016407">
    <property type="term" value="F:acetyltransferase activity"/>
    <property type="evidence" value="ECO:0007669"/>
    <property type="project" value="InterPro"/>
</dbReference>
<proteinExistence type="inferred from homology"/>
<dbReference type="Pfam" id="PF12464">
    <property type="entry name" value="Mac"/>
    <property type="match status" value="1"/>
</dbReference>
<evidence type="ECO:0000313" key="4">
    <source>
        <dbReference type="EMBL" id="SIQ95826.1"/>
    </source>
</evidence>
<dbReference type="InterPro" id="IPR024688">
    <property type="entry name" value="Mac_dom"/>
</dbReference>
<dbReference type="FunFam" id="2.160.10.10:FF:000008">
    <property type="entry name" value="Maltose O-acetyltransferase"/>
    <property type="match status" value="1"/>
</dbReference>
<dbReference type="CDD" id="cd03357">
    <property type="entry name" value="LbH_MAT_GAT"/>
    <property type="match status" value="1"/>
</dbReference>
<dbReference type="AlphaFoldDB" id="A0A1N6X0K8"/>
<accession>A0A1N6X0K8</accession>
<evidence type="ECO:0000313" key="5">
    <source>
        <dbReference type="Proteomes" id="UP000186914"/>
    </source>
</evidence>
<name>A0A1N6X0K8_9EURY</name>
<dbReference type="Proteomes" id="UP000186914">
    <property type="component" value="Unassembled WGS sequence"/>
</dbReference>
<gene>
    <name evidence="4" type="ORF">SAMN05421858_0939</name>
</gene>
<dbReference type="InterPro" id="IPR001451">
    <property type="entry name" value="Hexapep"/>
</dbReference>
<dbReference type="InterPro" id="IPR051159">
    <property type="entry name" value="Hexapeptide_acetyltransf"/>
</dbReference>
<evidence type="ECO:0000256" key="2">
    <source>
        <dbReference type="ARBA" id="ARBA00022679"/>
    </source>
</evidence>
<dbReference type="EMBL" id="FTNO01000001">
    <property type="protein sequence ID" value="SIQ95826.1"/>
    <property type="molecule type" value="Genomic_DNA"/>
</dbReference>
<evidence type="ECO:0000256" key="1">
    <source>
        <dbReference type="ARBA" id="ARBA00007274"/>
    </source>
</evidence>
<dbReference type="Pfam" id="PF00132">
    <property type="entry name" value="Hexapep"/>
    <property type="match status" value="1"/>
</dbReference>
<dbReference type="RefSeq" id="WP_076428383.1">
    <property type="nucleotide sequence ID" value="NZ_FTNO01000001.1"/>
</dbReference>